<keyword evidence="2" id="KW-0378">Hydrolase</keyword>
<dbReference type="EMBL" id="MU004195">
    <property type="protein sequence ID" value="KAF2491323.1"/>
    <property type="molecule type" value="Genomic_DNA"/>
</dbReference>
<dbReference type="AlphaFoldDB" id="A0A6A6QI43"/>
<keyword evidence="3" id="KW-1185">Reference proteome</keyword>
<name>A0A6A6QI43_9PEZI</name>
<protein>
    <submittedName>
        <fullName evidence="2">Alpha/beta-hydrolase</fullName>
    </submittedName>
</protein>
<dbReference type="Proteomes" id="UP000799750">
    <property type="component" value="Unassembled WGS sequence"/>
</dbReference>
<dbReference type="GO" id="GO:0016787">
    <property type="term" value="F:hydrolase activity"/>
    <property type="evidence" value="ECO:0007669"/>
    <property type="project" value="UniProtKB-KW"/>
</dbReference>
<dbReference type="Pfam" id="PF12697">
    <property type="entry name" value="Abhydrolase_6"/>
    <property type="match status" value="1"/>
</dbReference>
<dbReference type="Gene3D" id="3.40.50.1820">
    <property type="entry name" value="alpha/beta hydrolase"/>
    <property type="match status" value="1"/>
</dbReference>
<evidence type="ECO:0000313" key="2">
    <source>
        <dbReference type="EMBL" id="KAF2491323.1"/>
    </source>
</evidence>
<evidence type="ECO:0000259" key="1">
    <source>
        <dbReference type="Pfam" id="PF12697"/>
    </source>
</evidence>
<organism evidence="2 3">
    <name type="scientific">Lophium mytilinum</name>
    <dbReference type="NCBI Taxonomy" id="390894"/>
    <lineage>
        <taxon>Eukaryota</taxon>
        <taxon>Fungi</taxon>
        <taxon>Dikarya</taxon>
        <taxon>Ascomycota</taxon>
        <taxon>Pezizomycotina</taxon>
        <taxon>Dothideomycetes</taxon>
        <taxon>Pleosporomycetidae</taxon>
        <taxon>Mytilinidiales</taxon>
        <taxon>Mytilinidiaceae</taxon>
        <taxon>Lophium</taxon>
    </lineage>
</organism>
<dbReference type="InterPro" id="IPR029058">
    <property type="entry name" value="AB_hydrolase_fold"/>
</dbReference>
<feature type="domain" description="AB hydrolase-1" evidence="1">
    <location>
        <begin position="40"/>
        <end position="315"/>
    </location>
</feature>
<dbReference type="PANTHER" id="PTHR43329">
    <property type="entry name" value="EPOXIDE HYDROLASE"/>
    <property type="match status" value="1"/>
</dbReference>
<accession>A0A6A6QI43</accession>
<dbReference type="InterPro" id="IPR000073">
    <property type="entry name" value="AB_hydrolase_1"/>
</dbReference>
<evidence type="ECO:0000313" key="3">
    <source>
        <dbReference type="Proteomes" id="UP000799750"/>
    </source>
</evidence>
<sequence length="324" mass="35626">MEIQDQFMSRNGLNKRTVNDPAVCTYSRGLDSISATNPAFVLLHGYPQSAYMWRHIVPLLPKSAPLFIPDLPGYGNSEPPTAHDKLSVGLATLSALHSLLEKETDSSNKDEDTPIILIGHDRGARITYRLGVSGTPHFRILGVTIIDIVPASIQWAGGGADPRKSAGFFHWSLLANVELATDMITAYGGDKFCIDMIGRWVGNAPKGLARIKEGDSYKVYGDFFLRESVIRATCEDYKAGAGEDVDMEKEDQRVGKKLEMPVLLIYGAEFIGKRFDVRKSWEGWVGEGVTVTDHELGDGIGHFTAEEAPEETAEAILNWRSSLL</sequence>
<dbReference type="SUPFAM" id="SSF53474">
    <property type="entry name" value="alpha/beta-Hydrolases"/>
    <property type="match status" value="1"/>
</dbReference>
<gene>
    <name evidence="2" type="ORF">BU16DRAFT_468795</name>
</gene>
<reference evidence="2" key="1">
    <citation type="journal article" date="2020" name="Stud. Mycol.">
        <title>101 Dothideomycetes genomes: a test case for predicting lifestyles and emergence of pathogens.</title>
        <authorList>
            <person name="Haridas S."/>
            <person name="Albert R."/>
            <person name="Binder M."/>
            <person name="Bloem J."/>
            <person name="Labutti K."/>
            <person name="Salamov A."/>
            <person name="Andreopoulos B."/>
            <person name="Baker S."/>
            <person name="Barry K."/>
            <person name="Bills G."/>
            <person name="Bluhm B."/>
            <person name="Cannon C."/>
            <person name="Castanera R."/>
            <person name="Culley D."/>
            <person name="Daum C."/>
            <person name="Ezra D."/>
            <person name="Gonzalez J."/>
            <person name="Henrissat B."/>
            <person name="Kuo A."/>
            <person name="Liang C."/>
            <person name="Lipzen A."/>
            <person name="Lutzoni F."/>
            <person name="Magnuson J."/>
            <person name="Mondo S."/>
            <person name="Nolan M."/>
            <person name="Ohm R."/>
            <person name="Pangilinan J."/>
            <person name="Park H.-J."/>
            <person name="Ramirez L."/>
            <person name="Alfaro M."/>
            <person name="Sun H."/>
            <person name="Tritt A."/>
            <person name="Yoshinaga Y."/>
            <person name="Zwiers L.-H."/>
            <person name="Turgeon B."/>
            <person name="Goodwin S."/>
            <person name="Spatafora J."/>
            <person name="Crous P."/>
            <person name="Grigoriev I."/>
        </authorList>
    </citation>
    <scope>NUCLEOTIDE SEQUENCE</scope>
    <source>
        <strain evidence="2">CBS 269.34</strain>
    </source>
</reference>
<dbReference type="OrthoDB" id="408373at2759"/>
<proteinExistence type="predicted"/>